<keyword evidence="2" id="KW-0479">Metal-binding</keyword>
<gene>
    <name evidence="6" type="ORF">SAMN05192570_0881</name>
</gene>
<dbReference type="PANTHER" id="PTHR33337">
    <property type="entry name" value="GFA DOMAIN-CONTAINING PROTEIN"/>
    <property type="match status" value="1"/>
</dbReference>
<dbReference type="PANTHER" id="PTHR33337:SF40">
    <property type="entry name" value="CENP-V_GFA DOMAIN-CONTAINING PROTEIN-RELATED"/>
    <property type="match status" value="1"/>
</dbReference>
<dbReference type="Proteomes" id="UP000198788">
    <property type="component" value="Unassembled WGS sequence"/>
</dbReference>
<evidence type="ECO:0000256" key="1">
    <source>
        <dbReference type="ARBA" id="ARBA00005495"/>
    </source>
</evidence>
<evidence type="ECO:0000256" key="2">
    <source>
        <dbReference type="ARBA" id="ARBA00022723"/>
    </source>
</evidence>
<keyword evidence="7" id="KW-1185">Reference proteome</keyword>
<evidence type="ECO:0000256" key="3">
    <source>
        <dbReference type="ARBA" id="ARBA00022833"/>
    </source>
</evidence>
<keyword evidence="3" id="KW-0862">Zinc</keyword>
<accession>A0A1I6P6I7</accession>
<comment type="similarity">
    <text evidence="1">Belongs to the Gfa family.</text>
</comment>
<dbReference type="PROSITE" id="PS51891">
    <property type="entry name" value="CENP_V_GFA"/>
    <property type="match status" value="1"/>
</dbReference>
<dbReference type="InterPro" id="IPR011057">
    <property type="entry name" value="Mss4-like_sf"/>
</dbReference>
<evidence type="ECO:0000313" key="7">
    <source>
        <dbReference type="Proteomes" id="UP000198788"/>
    </source>
</evidence>
<dbReference type="GO" id="GO:0046872">
    <property type="term" value="F:metal ion binding"/>
    <property type="evidence" value="ECO:0007669"/>
    <property type="project" value="UniProtKB-KW"/>
</dbReference>
<dbReference type="InterPro" id="IPR006913">
    <property type="entry name" value="CENP-V/GFA"/>
</dbReference>
<proteinExistence type="inferred from homology"/>
<dbReference type="Gene3D" id="3.90.1590.10">
    <property type="entry name" value="glutathione-dependent formaldehyde- activating enzyme (gfa)"/>
    <property type="match status" value="1"/>
</dbReference>
<dbReference type="GO" id="GO:0016846">
    <property type="term" value="F:carbon-sulfur lyase activity"/>
    <property type="evidence" value="ECO:0007669"/>
    <property type="project" value="InterPro"/>
</dbReference>
<dbReference type="OrthoDB" id="9807246at2"/>
<evidence type="ECO:0000259" key="5">
    <source>
        <dbReference type="PROSITE" id="PS51891"/>
    </source>
</evidence>
<evidence type="ECO:0000313" key="6">
    <source>
        <dbReference type="EMBL" id="SFS35803.1"/>
    </source>
</evidence>
<evidence type="ECO:0000256" key="4">
    <source>
        <dbReference type="ARBA" id="ARBA00023239"/>
    </source>
</evidence>
<feature type="domain" description="CENP-V/GFA" evidence="5">
    <location>
        <begin position="2"/>
        <end position="104"/>
    </location>
</feature>
<sequence length="132" mass="14441">MLTGGCHCGSVRYETADAPFERALCHCELCRRTTGAPAVAWFTVRESALRLTGEPATYASSDHAVRTFCGRCGTQITFKDAAYGDRIDLTTASLDDPEAAPPVEQIWVRSRLPWMAAAHALPDDLDRRPTEA</sequence>
<dbReference type="RefSeq" id="WP_092307104.1">
    <property type="nucleotide sequence ID" value="NZ_FOZV01000001.1"/>
</dbReference>
<reference evidence="7" key="1">
    <citation type="submission" date="2016-10" db="EMBL/GenBank/DDBJ databases">
        <authorList>
            <person name="Varghese N."/>
            <person name="Submissions S."/>
        </authorList>
    </citation>
    <scope>NUCLEOTIDE SEQUENCE [LARGE SCALE GENOMIC DNA]</scope>
    <source>
        <strain evidence="7">CGMCC 1.10683</strain>
    </source>
</reference>
<dbReference type="AlphaFoldDB" id="A0A1I6P6I7"/>
<dbReference type="STRING" id="871741.SAMN05192570_0881"/>
<dbReference type="SUPFAM" id="SSF51316">
    <property type="entry name" value="Mss4-like"/>
    <property type="match status" value="1"/>
</dbReference>
<name>A0A1I6P6I7_9CAUL</name>
<protein>
    <submittedName>
        <fullName evidence="6">Uncharacterized conserved protein</fullName>
    </submittedName>
</protein>
<dbReference type="EMBL" id="FOZV01000001">
    <property type="protein sequence ID" value="SFS35803.1"/>
    <property type="molecule type" value="Genomic_DNA"/>
</dbReference>
<organism evidence="6 7">
    <name type="scientific">Brevundimonas viscosa</name>
    <dbReference type="NCBI Taxonomy" id="871741"/>
    <lineage>
        <taxon>Bacteria</taxon>
        <taxon>Pseudomonadati</taxon>
        <taxon>Pseudomonadota</taxon>
        <taxon>Alphaproteobacteria</taxon>
        <taxon>Caulobacterales</taxon>
        <taxon>Caulobacteraceae</taxon>
        <taxon>Brevundimonas</taxon>
    </lineage>
</organism>
<keyword evidence="4" id="KW-0456">Lyase</keyword>
<dbReference type="Pfam" id="PF04828">
    <property type="entry name" value="GFA"/>
    <property type="match status" value="1"/>
</dbReference>